<organism evidence="2 3">
    <name type="scientific">Petrolisthes cinctipes</name>
    <name type="common">Flat porcelain crab</name>
    <dbReference type="NCBI Taxonomy" id="88211"/>
    <lineage>
        <taxon>Eukaryota</taxon>
        <taxon>Metazoa</taxon>
        <taxon>Ecdysozoa</taxon>
        <taxon>Arthropoda</taxon>
        <taxon>Crustacea</taxon>
        <taxon>Multicrustacea</taxon>
        <taxon>Malacostraca</taxon>
        <taxon>Eumalacostraca</taxon>
        <taxon>Eucarida</taxon>
        <taxon>Decapoda</taxon>
        <taxon>Pleocyemata</taxon>
        <taxon>Anomura</taxon>
        <taxon>Galatheoidea</taxon>
        <taxon>Porcellanidae</taxon>
        <taxon>Petrolisthes</taxon>
    </lineage>
</organism>
<sequence length="97" mass="10361">MRVRLVANINTTTLLPCPVLSYPVLSEARRGGGGGGRDGGHRKGSTSPHSTQWLPRGISRQVAAWRECHTCPYCLDVPVALTPCCTDVPVALTPLLP</sequence>
<dbReference type="Proteomes" id="UP001286313">
    <property type="component" value="Unassembled WGS sequence"/>
</dbReference>
<evidence type="ECO:0000313" key="3">
    <source>
        <dbReference type="Proteomes" id="UP001286313"/>
    </source>
</evidence>
<proteinExistence type="predicted"/>
<name>A0AAE1EQS2_PETCI</name>
<feature type="region of interest" description="Disordered" evidence="1">
    <location>
        <begin position="28"/>
        <end position="53"/>
    </location>
</feature>
<comment type="caution">
    <text evidence="2">The sequence shown here is derived from an EMBL/GenBank/DDBJ whole genome shotgun (WGS) entry which is preliminary data.</text>
</comment>
<gene>
    <name evidence="2" type="ORF">Pcinc_034168</name>
</gene>
<dbReference type="EMBL" id="JAWQEG010004937">
    <property type="protein sequence ID" value="KAK3859737.1"/>
    <property type="molecule type" value="Genomic_DNA"/>
</dbReference>
<protein>
    <submittedName>
        <fullName evidence="2">Uncharacterized protein</fullName>
    </submittedName>
</protein>
<accession>A0AAE1EQS2</accession>
<evidence type="ECO:0000256" key="1">
    <source>
        <dbReference type="SAM" id="MobiDB-lite"/>
    </source>
</evidence>
<evidence type="ECO:0000313" key="2">
    <source>
        <dbReference type="EMBL" id="KAK3859737.1"/>
    </source>
</evidence>
<reference evidence="2" key="1">
    <citation type="submission" date="2023-10" db="EMBL/GenBank/DDBJ databases">
        <title>Genome assemblies of two species of porcelain crab, Petrolisthes cinctipes and Petrolisthes manimaculis (Anomura: Porcellanidae).</title>
        <authorList>
            <person name="Angst P."/>
        </authorList>
    </citation>
    <scope>NUCLEOTIDE SEQUENCE</scope>
    <source>
        <strain evidence="2">PB745_01</strain>
        <tissue evidence="2">Gill</tissue>
    </source>
</reference>
<dbReference type="AlphaFoldDB" id="A0AAE1EQS2"/>
<keyword evidence="3" id="KW-1185">Reference proteome</keyword>